<gene>
    <name evidence="1" type="ORF">EJB05_18457</name>
</gene>
<organism evidence="1 2">
    <name type="scientific">Eragrostis curvula</name>
    <name type="common">weeping love grass</name>
    <dbReference type="NCBI Taxonomy" id="38414"/>
    <lineage>
        <taxon>Eukaryota</taxon>
        <taxon>Viridiplantae</taxon>
        <taxon>Streptophyta</taxon>
        <taxon>Embryophyta</taxon>
        <taxon>Tracheophyta</taxon>
        <taxon>Spermatophyta</taxon>
        <taxon>Magnoliopsida</taxon>
        <taxon>Liliopsida</taxon>
        <taxon>Poales</taxon>
        <taxon>Poaceae</taxon>
        <taxon>PACMAD clade</taxon>
        <taxon>Chloridoideae</taxon>
        <taxon>Eragrostideae</taxon>
        <taxon>Eragrostidinae</taxon>
        <taxon>Eragrostis</taxon>
    </lineage>
</organism>
<comment type="caution">
    <text evidence="1">The sequence shown here is derived from an EMBL/GenBank/DDBJ whole genome shotgun (WGS) entry which is preliminary data.</text>
</comment>
<keyword evidence="2" id="KW-1185">Reference proteome</keyword>
<dbReference type="OrthoDB" id="620718at2759"/>
<dbReference type="Proteomes" id="UP000324897">
    <property type="component" value="Unassembled WGS sequence"/>
</dbReference>
<dbReference type="AlphaFoldDB" id="A0A5J9VN93"/>
<proteinExistence type="predicted"/>
<sequence length="345" mass="39418">MARTVVDCDWFHEIGGPRLAGGAGYLAPRIGLFTDYLVLQHIRTDKAFRDYLELREEASKKAVKELVSTFTSPADLFFLTDLDNDLFERHLLNRRALIEQYCMIDDGGNNGSGIHNISKNLLWSDDLICHKHNKAELLHKLYGVRRYFAYRKSLLKLDFVQWNSDPEEVLKRIKSSNRWSALSDPELKLGLKSHMDLLKEHRKKLGSSLGSGSISEFENVALERINSEMGSEIEELLYEPEKLLMHEYFHGVMLRNLAKECSTQAENTGVILLQQFLPLRTPVKEHVVQPMLPYMKQAVKQSVDGWMGYLRGHVPRVKPSWRTLVYGIIGVATIGTAGKPDLRPI</sequence>
<name>A0A5J9VN93_9POAL</name>
<dbReference type="EMBL" id="RWGY01000009">
    <property type="protein sequence ID" value="TVU36520.1"/>
    <property type="molecule type" value="Genomic_DNA"/>
</dbReference>
<accession>A0A5J9VN93</accession>
<reference evidence="1 2" key="1">
    <citation type="journal article" date="2019" name="Sci. Rep.">
        <title>A high-quality genome of Eragrostis curvula grass provides insights into Poaceae evolution and supports new strategies to enhance forage quality.</title>
        <authorList>
            <person name="Carballo J."/>
            <person name="Santos B.A.C.M."/>
            <person name="Zappacosta D."/>
            <person name="Garbus I."/>
            <person name="Selva J.P."/>
            <person name="Gallo C.A."/>
            <person name="Diaz A."/>
            <person name="Albertini E."/>
            <person name="Caccamo M."/>
            <person name="Echenique V."/>
        </authorList>
    </citation>
    <scope>NUCLEOTIDE SEQUENCE [LARGE SCALE GENOMIC DNA]</scope>
    <source>
        <strain evidence="2">cv. Victoria</strain>
        <tissue evidence="1">Leaf</tissue>
    </source>
</reference>
<evidence type="ECO:0000313" key="2">
    <source>
        <dbReference type="Proteomes" id="UP000324897"/>
    </source>
</evidence>
<dbReference type="Gramene" id="TVU36520">
    <property type="protein sequence ID" value="TVU36520"/>
    <property type="gene ID" value="EJB05_18457"/>
</dbReference>
<protein>
    <submittedName>
        <fullName evidence="1">Uncharacterized protein</fullName>
    </submittedName>
</protein>
<evidence type="ECO:0000313" key="1">
    <source>
        <dbReference type="EMBL" id="TVU36520.1"/>
    </source>
</evidence>